<gene>
    <name evidence="2" type="ORF">GCM10009849_31680</name>
</gene>
<keyword evidence="3" id="KW-1185">Reference proteome</keyword>
<dbReference type="RefSeq" id="WP_344300756.1">
    <property type="nucleotide sequence ID" value="NZ_BAAAQW010000011.1"/>
</dbReference>
<evidence type="ECO:0000313" key="2">
    <source>
        <dbReference type="EMBL" id="GAA2202603.1"/>
    </source>
</evidence>
<dbReference type="PANTHER" id="PTHR48228">
    <property type="entry name" value="SUCCINYL-COA--D-CITRAMALATE COA-TRANSFERASE"/>
    <property type="match status" value="1"/>
</dbReference>
<name>A0ABP5NTA5_9MICC</name>
<dbReference type="InterPro" id="IPR050509">
    <property type="entry name" value="CoA-transferase_III"/>
</dbReference>
<dbReference type="Gene3D" id="3.30.1540.10">
    <property type="entry name" value="formyl-coa transferase, domain 3"/>
    <property type="match status" value="1"/>
</dbReference>
<protein>
    <submittedName>
        <fullName evidence="2">CoA transferase</fullName>
    </submittedName>
</protein>
<keyword evidence="2" id="KW-0808">Transferase</keyword>
<dbReference type="InterPro" id="IPR023606">
    <property type="entry name" value="CoA-Trfase_III_dom_1_sf"/>
</dbReference>
<reference evidence="3" key="1">
    <citation type="journal article" date="2019" name="Int. J. Syst. Evol. Microbiol.">
        <title>The Global Catalogue of Microorganisms (GCM) 10K type strain sequencing project: providing services to taxonomists for standard genome sequencing and annotation.</title>
        <authorList>
            <consortium name="The Broad Institute Genomics Platform"/>
            <consortium name="The Broad Institute Genome Sequencing Center for Infectious Disease"/>
            <person name="Wu L."/>
            <person name="Ma J."/>
        </authorList>
    </citation>
    <scope>NUCLEOTIDE SEQUENCE [LARGE SCALE GENOMIC DNA]</scope>
    <source>
        <strain evidence="3">JCM 16034</strain>
    </source>
</reference>
<evidence type="ECO:0000313" key="3">
    <source>
        <dbReference type="Proteomes" id="UP001500432"/>
    </source>
</evidence>
<dbReference type="SUPFAM" id="SSF89796">
    <property type="entry name" value="CoA-transferase family III (CaiB/BaiF)"/>
    <property type="match status" value="1"/>
</dbReference>
<comment type="caution">
    <text evidence="2">The sequence shown here is derived from an EMBL/GenBank/DDBJ whole genome shotgun (WGS) entry which is preliminary data.</text>
</comment>
<dbReference type="Proteomes" id="UP001500432">
    <property type="component" value="Unassembled WGS sequence"/>
</dbReference>
<evidence type="ECO:0000256" key="1">
    <source>
        <dbReference type="SAM" id="SignalP"/>
    </source>
</evidence>
<dbReference type="GO" id="GO:0016740">
    <property type="term" value="F:transferase activity"/>
    <property type="evidence" value="ECO:0007669"/>
    <property type="project" value="UniProtKB-KW"/>
</dbReference>
<dbReference type="Gene3D" id="3.40.50.10540">
    <property type="entry name" value="Crotonobetainyl-coa:carnitine coa-transferase, domain 1"/>
    <property type="match status" value="1"/>
</dbReference>
<dbReference type="Pfam" id="PF02515">
    <property type="entry name" value="CoA_transf_3"/>
    <property type="match status" value="1"/>
</dbReference>
<dbReference type="EMBL" id="BAAAQW010000011">
    <property type="protein sequence ID" value="GAA2202603.1"/>
    <property type="molecule type" value="Genomic_DNA"/>
</dbReference>
<sequence>MKPLAGTTAVCLAVNLPGPLAAARLAALGARVVKVEPPEGDPLAAAAPDWYRELVAGQDVVALDLRHDAGRDRFAEILADAGLLITAMRLSALARLGIPEAVRRLRLAHVEIVGFAGDDAERPGHDLTYQALHGLLSPPSMPRVPVADLLGAERAVSAALLALLERERGGDGGHVRVVLDDAGRDAAAAVRHGLTAPGGVLAGGLAGYGVYATRDGFVAVAALERPFAQRLAAHVGLTREDLARRFTGETTAHWVRLGRDLDIPIAEVRGPAG</sequence>
<feature type="signal peptide" evidence="1">
    <location>
        <begin position="1"/>
        <end position="22"/>
    </location>
</feature>
<dbReference type="InterPro" id="IPR044855">
    <property type="entry name" value="CoA-Trfase_III_dom3_sf"/>
</dbReference>
<feature type="chain" id="PRO_5045748442" evidence="1">
    <location>
        <begin position="23"/>
        <end position="273"/>
    </location>
</feature>
<proteinExistence type="predicted"/>
<keyword evidence="1" id="KW-0732">Signal</keyword>
<accession>A0ABP5NTA5</accession>
<dbReference type="PANTHER" id="PTHR48228:SF5">
    <property type="entry name" value="ALPHA-METHYLACYL-COA RACEMASE"/>
    <property type="match status" value="1"/>
</dbReference>
<organism evidence="2 3">
    <name type="scientific">Sinomonas flava</name>
    <dbReference type="NCBI Taxonomy" id="496857"/>
    <lineage>
        <taxon>Bacteria</taxon>
        <taxon>Bacillati</taxon>
        <taxon>Actinomycetota</taxon>
        <taxon>Actinomycetes</taxon>
        <taxon>Micrococcales</taxon>
        <taxon>Micrococcaceae</taxon>
        <taxon>Sinomonas</taxon>
    </lineage>
</organism>
<dbReference type="InterPro" id="IPR003673">
    <property type="entry name" value="CoA-Trfase_fam_III"/>
</dbReference>